<feature type="signal peptide" evidence="4">
    <location>
        <begin position="1"/>
        <end position="21"/>
    </location>
</feature>
<dbReference type="GO" id="GO:0030246">
    <property type="term" value="F:carbohydrate binding"/>
    <property type="evidence" value="ECO:0007669"/>
    <property type="project" value="InterPro"/>
</dbReference>
<dbReference type="EMBL" id="VVIQ01000003">
    <property type="protein sequence ID" value="MUL27391.1"/>
    <property type="molecule type" value="Genomic_DNA"/>
</dbReference>
<feature type="chain" id="PRO_5028975415" evidence="4">
    <location>
        <begin position="22"/>
        <end position="316"/>
    </location>
</feature>
<keyword evidence="4" id="KW-0732">Signal</keyword>
<comment type="cofactor">
    <cofactor evidence="1">
        <name>Ca(2+)</name>
        <dbReference type="ChEBI" id="CHEBI:29108"/>
    </cofactor>
</comment>
<dbReference type="AlphaFoldDB" id="A0A7C9HLT0"/>
<evidence type="ECO:0000313" key="6">
    <source>
        <dbReference type="Proteomes" id="UP000482295"/>
    </source>
</evidence>
<dbReference type="InterPro" id="IPR014718">
    <property type="entry name" value="GH-type_carb-bd"/>
</dbReference>
<keyword evidence="3" id="KW-0106">Calcium</keyword>
<evidence type="ECO:0000256" key="4">
    <source>
        <dbReference type="SAM" id="SignalP"/>
    </source>
</evidence>
<sequence>MKQVHALITMVLLSLVMNINAQEARLVKLTNSNGMEAIVSNYGARLVSLTAHNWNGRLEPVVKGYNQLEDYKQYSTLGATLIYIGKDHTETLSSKVWEVVSSDNQSVSLRYITTEGENKLNGKLNATVTYTLSDQNALDIDYRITTTAPTTLQVTNGICFNLSGDMHRSILKQHLWLDTHYTNKLDKEQFPTNELQKTRLTPFDFTQPREIGERIKATINGYYHAFQLRHPDNMQKPAAILFDAQSGRAMTIYSSEPTLLINTHGAQSSGITLQPLHAGYNSGMEKVDNSLQPGQVFHGATVFLFTTDPPLIMKTK</sequence>
<organism evidence="5 6">
    <name type="scientific">Prevotella vespertina</name>
    <dbReference type="NCBI Taxonomy" id="2608404"/>
    <lineage>
        <taxon>Bacteria</taxon>
        <taxon>Pseudomonadati</taxon>
        <taxon>Bacteroidota</taxon>
        <taxon>Bacteroidia</taxon>
        <taxon>Bacteroidales</taxon>
        <taxon>Prevotellaceae</taxon>
        <taxon>Prevotella</taxon>
    </lineage>
</organism>
<dbReference type="GO" id="GO:0033499">
    <property type="term" value="P:galactose catabolic process via UDP-galactose, Leloir pathway"/>
    <property type="evidence" value="ECO:0007669"/>
    <property type="project" value="TreeGrafter"/>
</dbReference>
<dbReference type="SUPFAM" id="SSF74650">
    <property type="entry name" value="Galactose mutarotase-like"/>
    <property type="match status" value="1"/>
</dbReference>
<protein>
    <submittedName>
        <fullName evidence="5">Aldose epimerase</fullName>
    </submittedName>
</protein>
<keyword evidence="6" id="KW-1185">Reference proteome</keyword>
<proteinExistence type="predicted"/>
<evidence type="ECO:0000256" key="2">
    <source>
        <dbReference type="ARBA" id="ARBA00011245"/>
    </source>
</evidence>
<evidence type="ECO:0000256" key="1">
    <source>
        <dbReference type="ARBA" id="ARBA00001913"/>
    </source>
</evidence>
<comment type="caution">
    <text evidence="5">The sequence shown here is derived from an EMBL/GenBank/DDBJ whole genome shotgun (WGS) entry which is preliminary data.</text>
</comment>
<evidence type="ECO:0000256" key="3">
    <source>
        <dbReference type="ARBA" id="ARBA00022837"/>
    </source>
</evidence>
<evidence type="ECO:0000313" key="5">
    <source>
        <dbReference type="EMBL" id="MUL27391.1"/>
    </source>
</evidence>
<dbReference type="InterPro" id="IPR011013">
    <property type="entry name" value="Gal_mutarotase_sf_dom"/>
</dbReference>
<dbReference type="RefSeq" id="WP_155715386.1">
    <property type="nucleotide sequence ID" value="NZ_VVIQ01000003.1"/>
</dbReference>
<dbReference type="InterPro" id="IPR008183">
    <property type="entry name" value="Aldose_1/G6P_1-epimerase"/>
</dbReference>
<reference evidence="5 6" key="1">
    <citation type="submission" date="2019-09" db="EMBL/GenBank/DDBJ databases">
        <title>Prevotella A2879 sp. nov., isolated from an abscess of a patient.</title>
        <authorList>
            <person name="Buhl M."/>
            <person name="Oberhettinger P."/>
        </authorList>
    </citation>
    <scope>NUCLEOTIDE SEQUENCE [LARGE SCALE GENOMIC DNA]</scope>
    <source>
        <strain evidence="5 6">A2879</strain>
    </source>
</reference>
<comment type="subunit">
    <text evidence="2">Monomer.</text>
</comment>
<accession>A0A7C9HLT0</accession>
<dbReference type="PANTHER" id="PTHR10091:SF0">
    <property type="entry name" value="GALACTOSE MUTAROTASE"/>
    <property type="match status" value="1"/>
</dbReference>
<dbReference type="Proteomes" id="UP000482295">
    <property type="component" value="Unassembled WGS sequence"/>
</dbReference>
<dbReference type="GO" id="GO:0004034">
    <property type="term" value="F:aldose 1-epimerase activity"/>
    <property type="evidence" value="ECO:0007669"/>
    <property type="project" value="TreeGrafter"/>
</dbReference>
<dbReference type="GO" id="GO:0006006">
    <property type="term" value="P:glucose metabolic process"/>
    <property type="evidence" value="ECO:0007669"/>
    <property type="project" value="TreeGrafter"/>
</dbReference>
<gene>
    <name evidence="5" type="ORF">F0475_03495</name>
</gene>
<dbReference type="Gene3D" id="2.70.98.10">
    <property type="match status" value="2"/>
</dbReference>
<name>A0A7C9HLT0_9BACT</name>
<dbReference type="Pfam" id="PF01263">
    <property type="entry name" value="Aldose_epim"/>
    <property type="match status" value="2"/>
</dbReference>
<dbReference type="PANTHER" id="PTHR10091">
    <property type="entry name" value="ALDOSE-1-EPIMERASE"/>
    <property type="match status" value="1"/>
</dbReference>